<organism evidence="16 17">
    <name type="scientific">Fundicoccus ignavus</name>
    <dbReference type="NCBI Taxonomy" id="2664442"/>
    <lineage>
        <taxon>Bacteria</taxon>
        <taxon>Bacillati</taxon>
        <taxon>Bacillota</taxon>
        <taxon>Bacilli</taxon>
        <taxon>Lactobacillales</taxon>
        <taxon>Aerococcaceae</taxon>
        <taxon>Fundicoccus</taxon>
    </lineage>
</organism>
<dbReference type="InterPro" id="IPR022924">
    <property type="entry name" value="Cardiolipin_synthase"/>
</dbReference>
<accession>A0A6I2GKA6</accession>
<evidence type="ECO:0000256" key="6">
    <source>
        <dbReference type="ARBA" id="ARBA00022737"/>
    </source>
</evidence>
<evidence type="ECO:0000256" key="13">
    <source>
        <dbReference type="SAM" id="Phobius"/>
    </source>
</evidence>
<dbReference type="EC" id="2.7.8.-" evidence="12"/>
<comment type="subcellular location">
    <subcellularLocation>
        <location evidence="1">Cell membrane</location>
        <topology evidence="1">Multi-pass membrane protein</topology>
    </subcellularLocation>
</comment>
<evidence type="ECO:0000256" key="4">
    <source>
        <dbReference type="ARBA" id="ARBA00022679"/>
    </source>
</evidence>
<evidence type="ECO:0000256" key="5">
    <source>
        <dbReference type="ARBA" id="ARBA00022692"/>
    </source>
</evidence>
<dbReference type="GO" id="GO:0032049">
    <property type="term" value="P:cardiolipin biosynthetic process"/>
    <property type="evidence" value="ECO:0007669"/>
    <property type="project" value="UniProtKB-UniRule"/>
</dbReference>
<dbReference type="PROSITE" id="PS50035">
    <property type="entry name" value="PLD"/>
    <property type="match status" value="2"/>
</dbReference>
<evidence type="ECO:0000256" key="8">
    <source>
        <dbReference type="ARBA" id="ARBA00023098"/>
    </source>
</evidence>
<feature type="domain" description="PLD phosphodiesterase" evidence="14">
    <location>
        <begin position="434"/>
        <end position="461"/>
    </location>
</feature>
<keyword evidence="2" id="KW-1003">Cell membrane</keyword>
<feature type="domain" description="PLD phosphodiesterase" evidence="14">
    <location>
        <begin position="245"/>
        <end position="272"/>
    </location>
</feature>
<dbReference type="EMBL" id="WJQS01000005">
    <property type="protein sequence ID" value="MRI85669.1"/>
    <property type="molecule type" value="Genomic_DNA"/>
</dbReference>
<evidence type="ECO:0000256" key="12">
    <source>
        <dbReference type="NCBIfam" id="TIGR04265"/>
    </source>
</evidence>
<dbReference type="PANTHER" id="PTHR21248:SF22">
    <property type="entry name" value="PHOSPHOLIPASE D"/>
    <property type="match status" value="1"/>
</dbReference>
<evidence type="ECO:0000256" key="11">
    <source>
        <dbReference type="ARBA" id="ARBA00023264"/>
    </source>
</evidence>
<dbReference type="GO" id="GO:0005886">
    <property type="term" value="C:plasma membrane"/>
    <property type="evidence" value="ECO:0007669"/>
    <property type="project" value="UniProtKB-SubCell"/>
</dbReference>
<dbReference type="InterPro" id="IPR025202">
    <property type="entry name" value="PLD-like_dom"/>
</dbReference>
<dbReference type="CDD" id="cd09154">
    <property type="entry name" value="PLDc_SMU_988_like_1"/>
    <property type="match status" value="1"/>
</dbReference>
<protein>
    <recommendedName>
        <fullName evidence="12">Cardiolipin synthase</fullName>
        <ecNumber evidence="12">2.7.8.-</ecNumber>
    </recommendedName>
</protein>
<dbReference type="InterPro" id="IPR001736">
    <property type="entry name" value="PLipase_D/transphosphatidylase"/>
</dbReference>
<dbReference type="Pfam" id="PF13396">
    <property type="entry name" value="PLDc_N"/>
    <property type="match status" value="1"/>
</dbReference>
<keyword evidence="5 13" id="KW-0812">Transmembrane</keyword>
<feature type="transmembrane region" description="Helical" evidence="13">
    <location>
        <begin position="37"/>
        <end position="57"/>
    </location>
</feature>
<dbReference type="Proteomes" id="UP000430975">
    <property type="component" value="Unassembled WGS sequence"/>
</dbReference>
<dbReference type="Pfam" id="PF13091">
    <property type="entry name" value="PLDc_2"/>
    <property type="match status" value="2"/>
</dbReference>
<dbReference type="Proteomes" id="UP000469870">
    <property type="component" value="Unassembled WGS sequence"/>
</dbReference>
<proteinExistence type="predicted"/>
<reference evidence="17 18" key="1">
    <citation type="submission" date="2019-11" db="EMBL/GenBank/DDBJ databases">
        <title>Characterisation of Fundicoccus ignavus gen. nov. sp. nov., a novel genus of the family Aerococcaceae isolated from bulk tank milk.</title>
        <authorList>
            <person name="Siebert A."/>
            <person name="Huptas C."/>
            <person name="Wenning M."/>
            <person name="Scherer S."/>
            <person name="Doll E.V."/>
        </authorList>
    </citation>
    <scope>NUCLEOTIDE SEQUENCE [LARGE SCALE GENOMIC DNA]</scope>
    <source>
        <strain evidence="15 18">DSM 109653</strain>
        <strain evidence="16 17">WS4759</strain>
    </source>
</reference>
<dbReference type="Gene3D" id="3.30.870.10">
    <property type="entry name" value="Endonuclease Chain A"/>
    <property type="match status" value="2"/>
</dbReference>
<evidence type="ECO:0000313" key="17">
    <source>
        <dbReference type="Proteomes" id="UP000430975"/>
    </source>
</evidence>
<keyword evidence="11" id="KW-1208">Phospholipid metabolism</keyword>
<dbReference type="SUPFAM" id="SSF56024">
    <property type="entry name" value="Phospholipase D/nuclease"/>
    <property type="match status" value="2"/>
</dbReference>
<evidence type="ECO:0000256" key="9">
    <source>
        <dbReference type="ARBA" id="ARBA00023136"/>
    </source>
</evidence>
<evidence type="ECO:0000313" key="16">
    <source>
        <dbReference type="EMBL" id="MRI85669.1"/>
    </source>
</evidence>
<sequence>MKLPKPRTRSIKAMLLLIIFVIQIIWFISMFNSLVAYSVWLDVILTIFSFLMILYLVIKNESPAYRTSWIILITLFPIFGGLFYFLFGNKRPASRMAKKIQTQVAKDLDKMSEVSSAKELLVSRDFRVGSLANYINNYANMPVHTNTDVEYFPSGESMMESLIRDLKTAENHIFVEFFIIEGGKMSGAIFDVLKEKAAAGVDVRLIYDDFGCLMRLSEDFDAQMEAIGIKTLKFNPIKPNLTLAYNTRDHRKIIEIDSKIAYTGGLNLADEYINAVDRFGYWKDNMIRIQGPAIWNLTTLFLDMWNAFYPTDESYDEFRDYAKFVETEAMMNQPAIVASKGFVQPFGDSPLDDEALGENVYRDILNIAEDYVYIYTPYLVISYELQQALTLAAKRGVDVRLMTPGTPDKKTVYRMTQSYYAPLLEAGVRIYEYTPGFLHAKTFICDDKIASIGTINLDYRSLYLHFETSTMLYYHPTIETIKADFLDSQADSQEIFIEDTHTSFIGQIWESLLRLVAPFV</sequence>
<evidence type="ECO:0000259" key="14">
    <source>
        <dbReference type="PROSITE" id="PS50035"/>
    </source>
</evidence>
<keyword evidence="9 13" id="KW-0472">Membrane</keyword>
<keyword evidence="6" id="KW-0677">Repeat</keyword>
<evidence type="ECO:0000313" key="15">
    <source>
        <dbReference type="EMBL" id="MRI82492.1"/>
    </source>
</evidence>
<dbReference type="InterPro" id="IPR027379">
    <property type="entry name" value="CLS_N"/>
</dbReference>
<keyword evidence="17" id="KW-1185">Reference proteome</keyword>
<keyword evidence="7 13" id="KW-1133">Transmembrane helix</keyword>
<comment type="caution">
    <text evidence="16">The sequence shown here is derived from an EMBL/GenBank/DDBJ whole genome shotgun (WGS) entry which is preliminary data.</text>
</comment>
<evidence type="ECO:0000256" key="2">
    <source>
        <dbReference type="ARBA" id="ARBA00022475"/>
    </source>
</evidence>
<evidence type="ECO:0000313" key="18">
    <source>
        <dbReference type="Proteomes" id="UP000469870"/>
    </source>
</evidence>
<feature type="transmembrane region" description="Helical" evidence="13">
    <location>
        <begin position="69"/>
        <end position="87"/>
    </location>
</feature>
<keyword evidence="10" id="KW-0594">Phospholipid biosynthesis</keyword>
<evidence type="ECO:0000256" key="1">
    <source>
        <dbReference type="ARBA" id="ARBA00004651"/>
    </source>
</evidence>
<dbReference type="SMART" id="SM00155">
    <property type="entry name" value="PLDc"/>
    <property type="match status" value="2"/>
</dbReference>
<keyword evidence="4" id="KW-0808">Transferase</keyword>
<dbReference type="AlphaFoldDB" id="A0A6I2GKA6"/>
<keyword evidence="8" id="KW-0443">Lipid metabolism</keyword>
<evidence type="ECO:0000256" key="7">
    <source>
        <dbReference type="ARBA" id="ARBA00022989"/>
    </source>
</evidence>
<name>A0A6I2GKA6_9LACT</name>
<evidence type="ECO:0000256" key="3">
    <source>
        <dbReference type="ARBA" id="ARBA00022516"/>
    </source>
</evidence>
<gene>
    <name evidence="16" type="primary">cls</name>
    <name evidence="16" type="ORF">GIY09_07210</name>
    <name evidence="15" type="ORF">GIY11_10780</name>
</gene>
<dbReference type="GO" id="GO:0008808">
    <property type="term" value="F:cardiolipin synthase activity"/>
    <property type="evidence" value="ECO:0007669"/>
    <property type="project" value="UniProtKB-UniRule"/>
</dbReference>
<evidence type="ECO:0000256" key="10">
    <source>
        <dbReference type="ARBA" id="ARBA00023209"/>
    </source>
</evidence>
<dbReference type="PANTHER" id="PTHR21248">
    <property type="entry name" value="CARDIOLIPIN SYNTHASE"/>
    <property type="match status" value="1"/>
</dbReference>
<dbReference type="NCBIfam" id="TIGR04265">
    <property type="entry name" value="bac_cardiolipin"/>
    <property type="match status" value="1"/>
</dbReference>
<dbReference type="RefSeq" id="WP_153862585.1">
    <property type="nucleotide sequence ID" value="NZ_WJQR01000012.1"/>
</dbReference>
<feature type="transmembrane region" description="Helical" evidence="13">
    <location>
        <begin position="12"/>
        <end position="31"/>
    </location>
</feature>
<dbReference type="CDD" id="cd09160">
    <property type="entry name" value="PLDc_SMU_988_like_2"/>
    <property type="match status" value="1"/>
</dbReference>
<keyword evidence="3" id="KW-0444">Lipid biosynthesis</keyword>
<dbReference type="EMBL" id="WJQR01000012">
    <property type="protein sequence ID" value="MRI82492.1"/>
    <property type="molecule type" value="Genomic_DNA"/>
</dbReference>